<reference evidence="2" key="1">
    <citation type="submission" date="2023-07" db="EMBL/GenBank/DDBJ databases">
        <title>30 novel species of actinomycetes from the DSMZ collection.</title>
        <authorList>
            <person name="Nouioui I."/>
        </authorList>
    </citation>
    <scope>NUCLEOTIDE SEQUENCE [LARGE SCALE GENOMIC DNA]</scope>
    <source>
        <strain evidence="2">DSM 44917</strain>
    </source>
</reference>
<keyword evidence="2" id="KW-1185">Reference proteome</keyword>
<accession>A0ABU2LC35</accession>
<name>A0ABU2LC35_9ACTN</name>
<dbReference type="Proteomes" id="UP001183388">
    <property type="component" value="Unassembled WGS sequence"/>
</dbReference>
<protein>
    <recommendedName>
        <fullName evidence="3">DUF768 domain-containing protein</fullName>
    </recommendedName>
</protein>
<sequence>MEDFIDIWTRRLVELSGGAVDGAAARALVTEIYNAAAGLHEEEYAELEAEREE</sequence>
<proteinExistence type="predicted"/>
<organism evidence="1 2">
    <name type="scientific">Streptomyces boetiae</name>
    <dbReference type="NCBI Taxonomy" id="3075541"/>
    <lineage>
        <taxon>Bacteria</taxon>
        <taxon>Bacillati</taxon>
        <taxon>Actinomycetota</taxon>
        <taxon>Actinomycetes</taxon>
        <taxon>Kitasatosporales</taxon>
        <taxon>Streptomycetaceae</taxon>
        <taxon>Streptomyces</taxon>
    </lineage>
</organism>
<dbReference type="RefSeq" id="WP_311632084.1">
    <property type="nucleotide sequence ID" value="NZ_JAVREN010000031.1"/>
</dbReference>
<comment type="caution">
    <text evidence="1">The sequence shown here is derived from an EMBL/GenBank/DDBJ whole genome shotgun (WGS) entry which is preliminary data.</text>
</comment>
<dbReference type="EMBL" id="JAVREN010000031">
    <property type="protein sequence ID" value="MDT0309129.1"/>
    <property type="molecule type" value="Genomic_DNA"/>
</dbReference>
<evidence type="ECO:0000313" key="1">
    <source>
        <dbReference type="EMBL" id="MDT0309129.1"/>
    </source>
</evidence>
<evidence type="ECO:0008006" key="3">
    <source>
        <dbReference type="Google" id="ProtNLM"/>
    </source>
</evidence>
<evidence type="ECO:0000313" key="2">
    <source>
        <dbReference type="Proteomes" id="UP001183388"/>
    </source>
</evidence>
<gene>
    <name evidence="1" type="ORF">RM780_19495</name>
</gene>